<protein>
    <submittedName>
        <fullName evidence="2">Uncharacterized protein</fullName>
    </submittedName>
</protein>
<dbReference type="EMBL" id="BQNB010008783">
    <property type="protein sequence ID" value="GJS54242.1"/>
    <property type="molecule type" value="Genomic_DNA"/>
</dbReference>
<accession>A0ABQ4WMU8</accession>
<feature type="compositionally biased region" description="Basic and acidic residues" evidence="1">
    <location>
        <begin position="157"/>
        <end position="171"/>
    </location>
</feature>
<evidence type="ECO:0000313" key="3">
    <source>
        <dbReference type="Proteomes" id="UP001151760"/>
    </source>
</evidence>
<feature type="region of interest" description="Disordered" evidence="1">
    <location>
        <begin position="150"/>
        <end position="171"/>
    </location>
</feature>
<sequence length="171" mass="19738">MKVPEWMLTDEMKLTEHYRIYAKVLQVDVPMTQSQSIKSTQGTHRTSSAPRIPNPVTTEGEASTQCQSTIIRFHVPRRPDPETPLPTAAEIDFTNLHEIRQMSIATQRSLEDFKPQQNVTKVNEHVEDEELDQLLEGNENVDVYEFMNNIFNSQEDPDTRIEPRSDKESPE</sequence>
<name>A0ABQ4WMU8_9ASTR</name>
<gene>
    <name evidence="2" type="ORF">Tco_0627604</name>
</gene>
<organism evidence="2 3">
    <name type="scientific">Tanacetum coccineum</name>
    <dbReference type="NCBI Taxonomy" id="301880"/>
    <lineage>
        <taxon>Eukaryota</taxon>
        <taxon>Viridiplantae</taxon>
        <taxon>Streptophyta</taxon>
        <taxon>Embryophyta</taxon>
        <taxon>Tracheophyta</taxon>
        <taxon>Spermatophyta</taxon>
        <taxon>Magnoliopsida</taxon>
        <taxon>eudicotyledons</taxon>
        <taxon>Gunneridae</taxon>
        <taxon>Pentapetalae</taxon>
        <taxon>asterids</taxon>
        <taxon>campanulids</taxon>
        <taxon>Asterales</taxon>
        <taxon>Asteraceae</taxon>
        <taxon>Asteroideae</taxon>
        <taxon>Anthemideae</taxon>
        <taxon>Anthemidinae</taxon>
        <taxon>Tanacetum</taxon>
    </lineage>
</organism>
<dbReference type="Proteomes" id="UP001151760">
    <property type="component" value="Unassembled WGS sequence"/>
</dbReference>
<evidence type="ECO:0000313" key="2">
    <source>
        <dbReference type="EMBL" id="GJS54242.1"/>
    </source>
</evidence>
<evidence type="ECO:0000256" key="1">
    <source>
        <dbReference type="SAM" id="MobiDB-lite"/>
    </source>
</evidence>
<comment type="caution">
    <text evidence="2">The sequence shown here is derived from an EMBL/GenBank/DDBJ whole genome shotgun (WGS) entry which is preliminary data.</text>
</comment>
<reference evidence="2" key="2">
    <citation type="submission" date="2022-01" db="EMBL/GenBank/DDBJ databases">
        <authorList>
            <person name="Yamashiro T."/>
            <person name="Shiraishi A."/>
            <person name="Satake H."/>
            <person name="Nakayama K."/>
        </authorList>
    </citation>
    <scope>NUCLEOTIDE SEQUENCE</scope>
</reference>
<reference evidence="2" key="1">
    <citation type="journal article" date="2022" name="Int. J. Mol. Sci.">
        <title>Draft Genome of Tanacetum Coccineum: Genomic Comparison of Closely Related Tanacetum-Family Plants.</title>
        <authorList>
            <person name="Yamashiro T."/>
            <person name="Shiraishi A."/>
            <person name="Nakayama K."/>
            <person name="Satake H."/>
        </authorList>
    </citation>
    <scope>NUCLEOTIDE SEQUENCE</scope>
</reference>
<feature type="region of interest" description="Disordered" evidence="1">
    <location>
        <begin position="37"/>
        <end position="60"/>
    </location>
</feature>
<keyword evidence="3" id="KW-1185">Reference proteome</keyword>
<proteinExistence type="predicted"/>